<proteinExistence type="predicted"/>
<comment type="caution">
    <text evidence="1">The sequence shown here is derived from an EMBL/GenBank/DDBJ whole genome shotgun (WGS) entry which is preliminary data.</text>
</comment>
<sequence length="14" mass="1779">MDTWVETRRIRSTK</sequence>
<dbReference type="RefSeq" id="WP_377392497.1">
    <property type="nucleotide sequence ID" value="NZ_JBHUIX010000013.1"/>
</dbReference>
<dbReference type="EMBL" id="JBHUIX010000013">
    <property type="protein sequence ID" value="MFD2175320.1"/>
    <property type="molecule type" value="Genomic_DNA"/>
</dbReference>
<evidence type="ECO:0000313" key="2">
    <source>
        <dbReference type="Proteomes" id="UP001597413"/>
    </source>
</evidence>
<organism evidence="1 2">
    <name type="scientific">Rhodobacter lacus</name>
    <dbReference type="NCBI Taxonomy" id="1641972"/>
    <lineage>
        <taxon>Bacteria</taxon>
        <taxon>Pseudomonadati</taxon>
        <taxon>Pseudomonadota</taxon>
        <taxon>Alphaproteobacteria</taxon>
        <taxon>Rhodobacterales</taxon>
        <taxon>Rhodobacter group</taxon>
        <taxon>Rhodobacter</taxon>
    </lineage>
</organism>
<protein>
    <submittedName>
        <fullName evidence="1">Uncharacterized protein</fullName>
    </submittedName>
</protein>
<keyword evidence="2" id="KW-1185">Reference proteome</keyword>
<gene>
    <name evidence="1" type="ORF">ACFSM0_14590</name>
</gene>
<reference evidence="2" key="1">
    <citation type="journal article" date="2019" name="Int. J. Syst. Evol. Microbiol.">
        <title>The Global Catalogue of Microorganisms (GCM) 10K type strain sequencing project: providing services to taxonomists for standard genome sequencing and annotation.</title>
        <authorList>
            <consortium name="The Broad Institute Genomics Platform"/>
            <consortium name="The Broad Institute Genome Sequencing Center for Infectious Disease"/>
            <person name="Wu L."/>
            <person name="Ma J."/>
        </authorList>
    </citation>
    <scope>NUCLEOTIDE SEQUENCE [LARGE SCALE GENOMIC DNA]</scope>
    <source>
        <strain evidence="2">CCUG 55131</strain>
    </source>
</reference>
<evidence type="ECO:0000313" key="1">
    <source>
        <dbReference type="EMBL" id="MFD2175320.1"/>
    </source>
</evidence>
<name>A0ABW5ACL7_9RHOB</name>
<accession>A0ABW5ACL7</accession>
<dbReference type="Proteomes" id="UP001597413">
    <property type="component" value="Unassembled WGS sequence"/>
</dbReference>